<feature type="signal peptide" evidence="1">
    <location>
        <begin position="1"/>
        <end position="26"/>
    </location>
</feature>
<reference evidence="2 3" key="1">
    <citation type="submission" date="2018-12" db="EMBL/GenBank/DDBJ databases">
        <authorList>
            <consortium name="Pathogen Informatics"/>
        </authorList>
    </citation>
    <scope>NUCLEOTIDE SEQUENCE [LARGE SCALE GENOMIC DNA]</scope>
    <source>
        <strain evidence="2 3">NCTC8284</strain>
    </source>
</reference>
<keyword evidence="2" id="KW-0472">Membrane</keyword>
<protein>
    <submittedName>
        <fullName evidence="2">Nickel uptake substrate-specific transmembrane region</fullName>
    </submittedName>
</protein>
<feature type="chain" id="PRO_5018623774" evidence="1">
    <location>
        <begin position="27"/>
        <end position="232"/>
    </location>
</feature>
<evidence type="ECO:0000313" key="2">
    <source>
        <dbReference type="EMBL" id="VEH67411.1"/>
    </source>
</evidence>
<keyword evidence="1" id="KW-0732">Signal</keyword>
<keyword evidence="2" id="KW-0812">Transmembrane</keyword>
<evidence type="ECO:0000313" key="3">
    <source>
        <dbReference type="Proteomes" id="UP000278733"/>
    </source>
</evidence>
<dbReference type="STRING" id="758.GCA_000730685_00073"/>
<dbReference type="EMBL" id="LR134405">
    <property type="protein sequence ID" value="VEH67411.1"/>
    <property type="molecule type" value="Genomic_DNA"/>
</dbReference>
<proteinExistence type="predicted"/>
<dbReference type="AlphaFoldDB" id="A0A3S4W2T0"/>
<gene>
    <name evidence="2" type="ORF">NCTC8284_02597</name>
</gene>
<dbReference type="KEGG" id="rpne:NCTC8284_02597"/>
<evidence type="ECO:0000256" key="1">
    <source>
        <dbReference type="SAM" id="SignalP"/>
    </source>
</evidence>
<organism evidence="2 3">
    <name type="scientific">Rodentibacter pneumotropicus</name>
    <dbReference type="NCBI Taxonomy" id="758"/>
    <lineage>
        <taxon>Bacteria</taxon>
        <taxon>Pseudomonadati</taxon>
        <taxon>Pseudomonadota</taxon>
        <taxon>Gammaproteobacteria</taxon>
        <taxon>Pasteurellales</taxon>
        <taxon>Pasteurellaceae</taxon>
        <taxon>Rodentibacter</taxon>
    </lineage>
</organism>
<dbReference type="Proteomes" id="UP000278733">
    <property type="component" value="Chromosome"/>
</dbReference>
<sequence>MRRQTNATQKLTVGLVALFGLSMANAHNVWLEPTSSQGEYVMKFGHTETGSYPQHKIQSFQVLNSQGKLTALDYKFKDGEAYIVPKSDIVFITFNNGVWSKLPSGKYVEKTKREEPSAEFSTNPLKLGKAILKWDEQSFKAHDVAYELIPQARAEAGKSLAILVLHNGKPVQGIKVGVGEDAPFNLTNEKGIAEFTPVKGYNKVWAEFEENVQGNPDYDRRSIEYMLTFDGQ</sequence>
<name>A0A3S4W2T0_9PAST</name>
<dbReference type="Pfam" id="PF10670">
    <property type="entry name" value="DUF4198"/>
    <property type="match status" value="1"/>
</dbReference>
<accession>A0A3S4W2T0</accession>
<dbReference type="InterPro" id="IPR019613">
    <property type="entry name" value="DUF4198"/>
</dbReference>